<dbReference type="InterPro" id="IPR050465">
    <property type="entry name" value="UPF0194_transport"/>
</dbReference>
<gene>
    <name evidence="5" type="ORF">A3A93_00640</name>
</gene>
<dbReference type="Gene3D" id="2.40.30.170">
    <property type="match status" value="1"/>
</dbReference>
<dbReference type="EMBL" id="MGAL01000007">
    <property type="protein sequence ID" value="OGK49003.1"/>
    <property type="molecule type" value="Genomic_DNA"/>
</dbReference>
<comment type="subcellular location">
    <subcellularLocation>
        <location evidence="1">Cell envelope</location>
    </subcellularLocation>
</comment>
<evidence type="ECO:0000256" key="4">
    <source>
        <dbReference type="SAM" id="Phobius"/>
    </source>
</evidence>
<dbReference type="AlphaFoldDB" id="A0A1F7J070"/>
<keyword evidence="4" id="KW-0812">Transmembrane</keyword>
<dbReference type="NCBIfam" id="TIGR01730">
    <property type="entry name" value="RND_mfp"/>
    <property type="match status" value="1"/>
</dbReference>
<protein>
    <submittedName>
        <fullName evidence="5">Uncharacterized protein</fullName>
    </submittedName>
</protein>
<comment type="similarity">
    <text evidence="2">Belongs to the membrane fusion protein (MFP) (TC 8.A.1) family.</text>
</comment>
<dbReference type="PANTHER" id="PTHR32347:SF14">
    <property type="entry name" value="EFFLUX SYSTEM COMPONENT YKNX-RELATED"/>
    <property type="match status" value="1"/>
</dbReference>
<evidence type="ECO:0000256" key="1">
    <source>
        <dbReference type="ARBA" id="ARBA00004196"/>
    </source>
</evidence>
<feature type="transmembrane region" description="Helical" evidence="4">
    <location>
        <begin position="21"/>
        <end position="38"/>
    </location>
</feature>
<dbReference type="GO" id="GO:0022857">
    <property type="term" value="F:transmembrane transporter activity"/>
    <property type="evidence" value="ECO:0007669"/>
    <property type="project" value="InterPro"/>
</dbReference>
<reference evidence="5 6" key="1">
    <citation type="journal article" date="2016" name="Nat. Commun.">
        <title>Thousands of microbial genomes shed light on interconnected biogeochemical processes in an aquifer system.</title>
        <authorList>
            <person name="Anantharaman K."/>
            <person name="Brown C.T."/>
            <person name="Hug L.A."/>
            <person name="Sharon I."/>
            <person name="Castelle C.J."/>
            <person name="Probst A.J."/>
            <person name="Thomas B.C."/>
            <person name="Singh A."/>
            <person name="Wilkins M.J."/>
            <person name="Karaoz U."/>
            <person name="Brodie E.L."/>
            <person name="Williams K.H."/>
            <person name="Hubbard S.S."/>
            <person name="Banfield J.F."/>
        </authorList>
    </citation>
    <scope>NUCLEOTIDE SEQUENCE [LARGE SCALE GENOMIC DNA]</scope>
</reference>
<keyword evidence="3" id="KW-0175">Coiled coil</keyword>
<evidence type="ECO:0000313" key="5">
    <source>
        <dbReference type="EMBL" id="OGK49003.1"/>
    </source>
</evidence>
<dbReference type="GO" id="GO:0016020">
    <property type="term" value="C:membrane"/>
    <property type="evidence" value="ECO:0007669"/>
    <property type="project" value="InterPro"/>
</dbReference>
<keyword evidence="4" id="KW-0472">Membrane</keyword>
<evidence type="ECO:0000256" key="3">
    <source>
        <dbReference type="ARBA" id="ARBA00023054"/>
    </source>
</evidence>
<sequence>MEFVLRHSKQITVSVWRIIIKWWYIVIIFIAIGGYLFYRQQTAKSQVQPETYTVNRTNLKDTLILSGEIDATEKIDLHFQSGGRLSWVGVKEGDVVKKYQGIASLDQRQLQKTLEKYLNTYVKERNDFDQNEQDNGDGSVGFTRELRDAAKRVYQNAQADLTNTVLDVELQTISKEYAYLFSPIDGIVTRVDTPASGMNVAITDIYQVINPQTIFFAVSADQTEVVNLSAGKKGIITLDAYPDAPIVGTVDSISFTPKTDETGTVYEVKVVLTESTPSAMLRIGMTGDAEFILKEIPNVIAVPFQYVLEEDEKNFVNKKENGKINKVQVEVGGEYEDMIEIKEGVQPGDVLVEISK</sequence>
<dbReference type="GO" id="GO:0030313">
    <property type="term" value="C:cell envelope"/>
    <property type="evidence" value="ECO:0007669"/>
    <property type="project" value="UniProtKB-SubCell"/>
</dbReference>
<name>A0A1F7J070_9BACT</name>
<dbReference type="Proteomes" id="UP000177141">
    <property type="component" value="Unassembled WGS sequence"/>
</dbReference>
<dbReference type="PANTHER" id="PTHR32347">
    <property type="entry name" value="EFFLUX SYSTEM COMPONENT YKNX-RELATED"/>
    <property type="match status" value="1"/>
</dbReference>
<comment type="caution">
    <text evidence="5">The sequence shown here is derived from an EMBL/GenBank/DDBJ whole genome shotgun (WGS) entry which is preliminary data.</text>
</comment>
<keyword evidence="4" id="KW-1133">Transmembrane helix</keyword>
<dbReference type="Gene3D" id="2.40.50.100">
    <property type="match status" value="1"/>
</dbReference>
<evidence type="ECO:0000313" key="6">
    <source>
        <dbReference type="Proteomes" id="UP000177141"/>
    </source>
</evidence>
<organism evidence="5 6">
    <name type="scientific">Candidatus Roizmanbacteria bacterium RIFCSPLOWO2_01_FULL_38_12</name>
    <dbReference type="NCBI Taxonomy" id="1802061"/>
    <lineage>
        <taxon>Bacteria</taxon>
        <taxon>Candidatus Roizmaniibacteriota</taxon>
    </lineage>
</organism>
<proteinExistence type="inferred from homology"/>
<dbReference type="Gene3D" id="2.40.420.20">
    <property type="match status" value="1"/>
</dbReference>
<dbReference type="InterPro" id="IPR006143">
    <property type="entry name" value="RND_pump_MFP"/>
</dbReference>
<accession>A0A1F7J070</accession>
<dbReference type="SUPFAM" id="SSF111369">
    <property type="entry name" value="HlyD-like secretion proteins"/>
    <property type="match status" value="1"/>
</dbReference>
<evidence type="ECO:0000256" key="2">
    <source>
        <dbReference type="ARBA" id="ARBA00009477"/>
    </source>
</evidence>
<dbReference type="STRING" id="1802061.A3A93_00640"/>